<proteinExistence type="predicted"/>
<name>A0A2I0K3H6_PUNGR</name>
<evidence type="ECO:0000313" key="2">
    <source>
        <dbReference type="EMBL" id="PKI63105.1"/>
    </source>
</evidence>
<protein>
    <submittedName>
        <fullName evidence="2">Uncharacterized protein</fullName>
    </submittedName>
</protein>
<dbReference type="Proteomes" id="UP000233551">
    <property type="component" value="Unassembled WGS sequence"/>
</dbReference>
<comment type="caution">
    <text evidence="2">The sequence shown here is derived from an EMBL/GenBank/DDBJ whole genome shotgun (WGS) entry which is preliminary data.</text>
</comment>
<evidence type="ECO:0000313" key="3">
    <source>
        <dbReference type="Proteomes" id="UP000233551"/>
    </source>
</evidence>
<dbReference type="EMBL" id="PGOL01000904">
    <property type="protein sequence ID" value="PKI63105.1"/>
    <property type="molecule type" value="Genomic_DNA"/>
</dbReference>
<keyword evidence="3" id="KW-1185">Reference proteome</keyword>
<evidence type="ECO:0000256" key="1">
    <source>
        <dbReference type="SAM" id="MobiDB-lite"/>
    </source>
</evidence>
<dbReference type="STRING" id="22663.A0A2I0K3H6"/>
<feature type="region of interest" description="Disordered" evidence="1">
    <location>
        <begin position="152"/>
        <end position="178"/>
    </location>
</feature>
<reference evidence="2 3" key="1">
    <citation type="submission" date="2017-11" db="EMBL/GenBank/DDBJ databases">
        <title>De-novo sequencing of pomegranate (Punica granatum L.) genome.</title>
        <authorList>
            <person name="Akparov Z."/>
            <person name="Amiraslanov A."/>
            <person name="Hajiyeva S."/>
            <person name="Abbasov M."/>
            <person name="Kaur K."/>
            <person name="Hamwieh A."/>
            <person name="Solovyev V."/>
            <person name="Salamov A."/>
            <person name="Braich B."/>
            <person name="Kosarev P."/>
            <person name="Mahmoud A."/>
            <person name="Hajiyev E."/>
            <person name="Babayeva S."/>
            <person name="Izzatullayeva V."/>
            <person name="Mammadov A."/>
            <person name="Mammadov A."/>
            <person name="Sharifova S."/>
            <person name="Ojaghi J."/>
            <person name="Eynullazada K."/>
            <person name="Bayramov B."/>
            <person name="Abdulazimova A."/>
            <person name="Shahmuradov I."/>
        </authorList>
    </citation>
    <scope>NUCLEOTIDE SEQUENCE [LARGE SCALE GENOMIC DNA]</scope>
    <source>
        <strain evidence="3">cv. AG2017</strain>
        <tissue evidence="2">Leaf</tissue>
    </source>
</reference>
<gene>
    <name evidence="2" type="ORF">CRG98_016507</name>
</gene>
<organism evidence="2 3">
    <name type="scientific">Punica granatum</name>
    <name type="common">Pomegranate</name>
    <dbReference type="NCBI Taxonomy" id="22663"/>
    <lineage>
        <taxon>Eukaryota</taxon>
        <taxon>Viridiplantae</taxon>
        <taxon>Streptophyta</taxon>
        <taxon>Embryophyta</taxon>
        <taxon>Tracheophyta</taxon>
        <taxon>Spermatophyta</taxon>
        <taxon>Magnoliopsida</taxon>
        <taxon>eudicotyledons</taxon>
        <taxon>Gunneridae</taxon>
        <taxon>Pentapetalae</taxon>
        <taxon>rosids</taxon>
        <taxon>malvids</taxon>
        <taxon>Myrtales</taxon>
        <taxon>Lythraceae</taxon>
        <taxon>Punica</taxon>
    </lineage>
</organism>
<sequence length="296" mass="33264">MDLGRWFEFGPLWSPLGCKHKQNHNVKSGQGAMRWPKLKAVKVSPWATLRRAVMEMRAQKMLSRTQVQKQLEECIEGSSYQTCWGKQACGREFSRIGKESGSCQVPIEAQRSVLREEGQDWVQEEFRRLPLAKEKQGKDKRKEISEKYVISKAPTQVASHPEEYSKGKSGSGLDEKDKKPMLVEPASEELELANCDDSTLEGTAAFPNPNTSELSQPLTLFPSLLACKDKKFLEDEVLEVLNPIILTDFSIASNVNGDNWMFLYPPGGCRAIGIGRTSVNSSKLLMCWRLYSSKTG</sequence>
<accession>A0A2I0K3H6</accession>
<dbReference type="AlphaFoldDB" id="A0A2I0K3H6"/>